<proteinExistence type="predicted"/>
<name>A0ABD3ETA4_9STRA</name>
<dbReference type="AlphaFoldDB" id="A0ABD3ETA4"/>
<gene>
    <name evidence="2" type="ORF">V7S43_017813</name>
</gene>
<reference evidence="2 3" key="1">
    <citation type="submission" date="2024-09" db="EMBL/GenBank/DDBJ databases">
        <title>Genome sequencing and assembly of Phytophthora oleae, isolate VK10A, causative agent of rot of olive drupes.</title>
        <authorList>
            <person name="Conti Taguali S."/>
            <person name="Riolo M."/>
            <person name="La Spada F."/>
            <person name="Cacciola S.O."/>
            <person name="Dionisio G."/>
        </authorList>
    </citation>
    <scope>NUCLEOTIDE SEQUENCE [LARGE SCALE GENOMIC DNA]</scope>
    <source>
        <strain evidence="2 3">VK10A</strain>
    </source>
</reference>
<evidence type="ECO:0000256" key="1">
    <source>
        <dbReference type="SAM" id="SignalP"/>
    </source>
</evidence>
<dbReference type="EMBL" id="JBIMZQ010000066">
    <property type="protein sequence ID" value="KAL3657305.1"/>
    <property type="molecule type" value="Genomic_DNA"/>
</dbReference>
<comment type="caution">
    <text evidence="2">The sequence shown here is derived from an EMBL/GenBank/DDBJ whole genome shotgun (WGS) entry which is preliminary data.</text>
</comment>
<organism evidence="2 3">
    <name type="scientific">Phytophthora oleae</name>
    <dbReference type="NCBI Taxonomy" id="2107226"/>
    <lineage>
        <taxon>Eukaryota</taxon>
        <taxon>Sar</taxon>
        <taxon>Stramenopiles</taxon>
        <taxon>Oomycota</taxon>
        <taxon>Peronosporomycetes</taxon>
        <taxon>Peronosporales</taxon>
        <taxon>Peronosporaceae</taxon>
        <taxon>Phytophthora</taxon>
    </lineage>
</organism>
<protein>
    <submittedName>
        <fullName evidence="2">Uncharacterized protein</fullName>
    </submittedName>
</protein>
<accession>A0ABD3ETA4</accession>
<keyword evidence="1" id="KW-0732">Signal</keyword>
<sequence>MYFSPSLCSLWWMTTTTADRCSRGDIACPLPITTMVCLCIRRDTGWRSPLTARNAVRTVGSLSRHHQTRHKQCLLPVRVTLLRTAKRSSSLTFHPSASLPQLFQYQMAPSLLSSLTVAAVLSSAALLAPTADAHQVVLLPAPTYTTDNKDTKYAPLAFLENQGFKTVEDFNGWRRSNGYKTLRAFMDGAKYTVTDGADYHCGFTNAKAAPQPIPEGTMRSTGYTHDGPCEVWLDTTRVLQADNCHEAFPGKTYNLDYSSCKGTCTLRWYWLGTRFLKNEHSWQVYKACVPLSSSARRLEGAANESVALEF</sequence>
<dbReference type="Proteomes" id="UP001632037">
    <property type="component" value="Unassembled WGS sequence"/>
</dbReference>
<evidence type="ECO:0000313" key="3">
    <source>
        <dbReference type="Proteomes" id="UP001632037"/>
    </source>
</evidence>
<feature type="chain" id="PRO_5044877845" evidence="1">
    <location>
        <begin position="19"/>
        <end position="310"/>
    </location>
</feature>
<evidence type="ECO:0000313" key="2">
    <source>
        <dbReference type="EMBL" id="KAL3657305.1"/>
    </source>
</evidence>
<feature type="signal peptide" evidence="1">
    <location>
        <begin position="1"/>
        <end position="18"/>
    </location>
</feature>
<keyword evidence="3" id="KW-1185">Reference proteome</keyword>